<proteinExistence type="inferred from homology"/>
<dbReference type="GO" id="GO:0007165">
    <property type="term" value="P:signal transduction"/>
    <property type="evidence" value="ECO:0007669"/>
    <property type="project" value="TreeGrafter"/>
</dbReference>
<dbReference type="PANTHER" id="PTHR10343:SF84">
    <property type="entry name" value="5'-AMP-ACTIVATED PROTEIN KINASE SUBUNIT BETA-1"/>
    <property type="match status" value="1"/>
</dbReference>
<dbReference type="EMBL" id="CP018153">
    <property type="protein sequence ID" value="APG60316.1"/>
    <property type="molecule type" value="Genomic_DNA"/>
</dbReference>
<evidence type="ECO:0000259" key="2">
    <source>
        <dbReference type="Pfam" id="PF16561"/>
    </source>
</evidence>
<organism evidence="3 4">
    <name type="scientific">Christiangramia salexigens</name>
    <dbReference type="NCBI Taxonomy" id="1913577"/>
    <lineage>
        <taxon>Bacteria</taxon>
        <taxon>Pseudomonadati</taxon>
        <taxon>Bacteroidota</taxon>
        <taxon>Flavobacteriia</taxon>
        <taxon>Flavobacteriales</taxon>
        <taxon>Flavobacteriaceae</taxon>
        <taxon>Christiangramia</taxon>
    </lineage>
</organism>
<keyword evidence="4" id="KW-1185">Reference proteome</keyword>
<dbReference type="InterPro" id="IPR032640">
    <property type="entry name" value="AMPK1_CBM"/>
</dbReference>
<evidence type="ECO:0000313" key="4">
    <source>
        <dbReference type="Proteomes" id="UP000182510"/>
    </source>
</evidence>
<dbReference type="InterPro" id="IPR014756">
    <property type="entry name" value="Ig_E-set"/>
</dbReference>
<dbReference type="PANTHER" id="PTHR10343">
    <property type="entry name" value="5'-AMP-ACTIVATED PROTEIN KINASE , BETA SUBUNIT"/>
    <property type="match status" value="1"/>
</dbReference>
<dbReference type="RefSeq" id="WP_072552962.1">
    <property type="nucleotide sequence ID" value="NZ_CP018153.1"/>
</dbReference>
<dbReference type="Pfam" id="PF16561">
    <property type="entry name" value="AMPK1_CBM"/>
    <property type="match status" value="1"/>
</dbReference>
<protein>
    <submittedName>
        <fullName evidence="3">Glycoside hydrolase</fullName>
    </submittedName>
</protein>
<dbReference type="GO" id="GO:0031588">
    <property type="term" value="C:nucleotide-activated protein kinase complex"/>
    <property type="evidence" value="ECO:0007669"/>
    <property type="project" value="TreeGrafter"/>
</dbReference>
<dbReference type="Proteomes" id="UP000182510">
    <property type="component" value="Chromosome"/>
</dbReference>
<sequence length="96" mass="10998">MPLSKQYLKSKPECKVTFCVAAKDAKSVEVAGDFNGWKTTKLKKFKNGNFKAQLNLPVEHEYQFRYIVDGQWVNETQADAYKWNDFASTDNSVVIV</sequence>
<dbReference type="Gene3D" id="2.60.40.10">
    <property type="entry name" value="Immunoglobulins"/>
    <property type="match status" value="1"/>
</dbReference>
<dbReference type="GO" id="GO:0016787">
    <property type="term" value="F:hydrolase activity"/>
    <property type="evidence" value="ECO:0007669"/>
    <property type="project" value="UniProtKB-KW"/>
</dbReference>
<reference evidence="3 4" key="1">
    <citation type="submission" date="2016-11" db="EMBL/GenBank/DDBJ databases">
        <title>Gramella sp. LPB0144 isolated from marine environment.</title>
        <authorList>
            <person name="Kim E."/>
            <person name="Yi H."/>
        </authorList>
    </citation>
    <scope>NUCLEOTIDE SEQUENCE [LARGE SCALE GENOMIC DNA]</scope>
    <source>
        <strain evidence="3 4">LPB0144</strain>
    </source>
</reference>
<feature type="domain" description="AMP-activated protein kinase glycogen-binding" evidence="2">
    <location>
        <begin position="23"/>
        <end position="82"/>
    </location>
</feature>
<dbReference type="CDD" id="cd07184">
    <property type="entry name" value="E_set_Isoamylase_like_N"/>
    <property type="match status" value="1"/>
</dbReference>
<dbReference type="InterPro" id="IPR050827">
    <property type="entry name" value="CRP1_MDG1_kinase"/>
</dbReference>
<dbReference type="GO" id="GO:0019901">
    <property type="term" value="F:protein kinase binding"/>
    <property type="evidence" value="ECO:0007669"/>
    <property type="project" value="TreeGrafter"/>
</dbReference>
<keyword evidence="3" id="KW-0378">Hydrolase</keyword>
<dbReference type="STRING" id="1913577.LPB144_07795"/>
<comment type="similarity">
    <text evidence="1">Belongs to the 5'-AMP-activated protein kinase beta subunit family.</text>
</comment>
<gene>
    <name evidence="3" type="ORF">LPB144_07795</name>
</gene>
<dbReference type="KEGG" id="grl:LPB144_07795"/>
<dbReference type="InterPro" id="IPR013783">
    <property type="entry name" value="Ig-like_fold"/>
</dbReference>
<evidence type="ECO:0000256" key="1">
    <source>
        <dbReference type="ARBA" id="ARBA00010926"/>
    </source>
</evidence>
<dbReference type="OrthoDB" id="5451596at2"/>
<evidence type="ECO:0000313" key="3">
    <source>
        <dbReference type="EMBL" id="APG60316.1"/>
    </source>
</evidence>
<dbReference type="AlphaFoldDB" id="A0A1L3J5B7"/>
<name>A0A1L3J5B7_9FLAO</name>
<accession>A0A1L3J5B7</accession>
<dbReference type="GO" id="GO:0005737">
    <property type="term" value="C:cytoplasm"/>
    <property type="evidence" value="ECO:0007669"/>
    <property type="project" value="TreeGrafter"/>
</dbReference>
<dbReference type="SUPFAM" id="SSF81296">
    <property type="entry name" value="E set domains"/>
    <property type="match status" value="1"/>
</dbReference>